<keyword evidence="9" id="KW-1185">Reference proteome</keyword>
<comment type="subcellular location">
    <subcellularLocation>
        <location evidence="1">Cytoplasm</location>
    </subcellularLocation>
</comment>
<dbReference type="PANTHER" id="PTHR36438">
    <property type="entry name" value="IRON-SULFUR CLUSTER REPAIR PROTEIN YTFE"/>
    <property type="match status" value="1"/>
</dbReference>
<organism evidence="6 9">
    <name type="scientific">Capnocytophaga canis</name>
    <dbReference type="NCBI Taxonomy" id="1848903"/>
    <lineage>
        <taxon>Bacteria</taxon>
        <taxon>Pseudomonadati</taxon>
        <taxon>Bacteroidota</taxon>
        <taxon>Flavobacteriia</taxon>
        <taxon>Flavobacteriales</taxon>
        <taxon>Flavobacteriaceae</taxon>
        <taxon>Capnocytophaga</taxon>
    </lineage>
</organism>
<proteinExistence type="predicted"/>
<evidence type="ECO:0000256" key="4">
    <source>
        <dbReference type="ARBA" id="ARBA00023004"/>
    </source>
</evidence>
<dbReference type="Gene3D" id="1.10.3910.10">
    <property type="entry name" value="SP0561-like"/>
    <property type="match status" value="1"/>
</dbReference>
<evidence type="ECO:0000313" key="9">
    <source>
        <dbReference type="Proteomes" id="UP000045051"/>
    </source>
</evidence>
<evidence type="ECO:0000256" key="1">
    <source>
        <dbReference type="ARBA" id="ARBA00004496"/>
    </source>
</evidence>
<dbReference type="GO" id="GO:0046872">
    <property type="term" value="F:metal ion binding"/>
    <property type="evidence" value="ECO:0007669"/>
    <property type="project" value="UniProtKB-KW"/>
</dbReference>
<evidence type="ECO:0000256" key="2">
    <source>
        <dbReference type="ARBA" id="ARBA00022490"/>
    </source>
</evidence>
<gene>
    <name evidence="6" type="ORF">CCAND38_160025</name>
    <name evidence="7" type="ORF">CCAND93_310011</name>
</gene>
<feature type="domain" description="Hemerythrin-like" evidence="5">
    <location>
        <begin position="79"/>
        <end position="230"/>
    </location>
</feature>
<keyword evidence="2" id="KW-0963">Cytoplasm</keyword>
<dbReference type="GO" id="GO:0005737">
    <property type="term" value="C:cytoplasm"/>
    <property type="evidence" value="ECO:0007669"/>
    <property type="project" value="UniProtKB-SubCell"/>
</dbReference>
<dbReference type="Pfam" id="PF04405">
    <property type="entry name" value="ScdA_N"/>
    <property type="match status" value="1"/>
</dbReference>
<evidence type="ECO:0000313" key="8">
    <source>
        <dbReference type="Proteomes" id="UP000038200"/>
    </source>
</evidence>
<evidence type="ECO:0000313" key="6">
    <source>
        <dbReference type="EMBL" id="CEN44216.1"/>
    </source>
</evidence>
<evidence type="ECO:0000259" key="5">
    <source>
        <dbReference type="Pfam" id="PF01814"/>
    </source>
</evidence>
<dbReference type="InterPro" id="IPR012312">
    <property type="entry name" value="Hemerythrin-like"/>
</dbReference>
<keyword evidence="4" id="KW-0408">Iron</keyword>
<protein>
    <submittedName>
        <fullName evidence="6">Iron-sulfur cluster repair di-iron protein</fullName>
    </submittedName>
</protein>
<dbReference type="RefSeq" id="WP_042007513.1">
    <property type="nucleotide sequence ID" value="NZ_CDOI01000068.1"/>
</dbReference>
<sequence length="238" mass="27885">MELKNKTIGEIVAEDFRTAAIFKKYGIDFCCKGGRTITEACDKKDLNENQLINDLNTITKEKDDSLKVNDWSLDLLTDYIVRKHHNYVREKTPYLLQFLDKLCRVHGGRHPELIEINKLFTENTYELEKRMEKEEQVLFPLIGELTHSQQNNQAFLNLNFEKITNTISIIKEMFTTEAHRFESISQLTDKYTPPMDACSTYRVAFAMLQEFEENLLQSIHLENNILFPKIVDLKTQLN</sequence>
<evidence type="ECO:0000256" key="3">
    <source>
        <dbReference type="ARBA" id="ARBA00022723"/>
    </source>
</evidence>
<dbReference type="Proteomes" id="UP000045051">
    <property type="component" value="Unassembled WGS sequence"/>
</dbReference>
<dbReference type="Proteomes" id="UP000038200">
    <property type="component" value="Unassembled WGS sequence"/>
</dbReference>
<dbReference type="Gene3D" id="1.20.120.520">
    <property type="entry name" value="nmb1532 protein domain like"/>
    <property type="match status" value="1"/>
</dbReference>
<dbReference type="STRING" id="1848903.CCAND38_160025"/>
<dbReference type="PANTHER" id="PTHR36438:SF1">
    <property type="entry name" value="IRON-SULFUR CLUSTER REPAIR PROTEIN YTFE"/>
    <property type="match status" value="1"/>
</dbReference>
<keyword evidence="3" id="KW-0479">Metal-binding</keyword>
<name>A0A0B7HX60_9FLAO</name>
<dbReference type="Pfam" id="PF01814">
    <property type="entry name" value="Hemerythrin"/>
    <property type="match status" value="1"/>
</dbReference>
<dbReference type="AlphaFoldDB" id="A0A0B7HX60"/>
<reference evidence="8 9" key="1">
    <citation type="submission" date="2015-01" db="EMBL/GenBank/DDBJ databases">
        <authorList>
            <person name="MANFREDI Pablo"/>
        </authorList>
    </citation>
    <scope>NUCLEOTIDE SEQUENCE [LARGE SCALE GENOMIC DNA]</scope>
    <source>
        <strain evidence="6 9">CcD38</strain>
        <strain evidence="7 8">CcD93</strain>
    </source>
</reference>
<dbReference type="InterPro" id="IPR019903">
    <property type="entry name" value="RIC_family"/>
</dbReference>
<evidence type="ECO:0000313" key="7">
    <source>
        <dbReference type="EMBL" id="CEN52848.1"/>
    </source>
</evidence>
<dbReference type="EMBL" id="CDOL01000219">
    <property type="protein sequence ID" value="CEN52848.1"/>
    <property type="molecule type" value="Genomic_DNA"/>
</dbReference>
<accession>A0A0B7HX60</accession>
<dbReference type="NCBIfam" id="TIGR03652">
    <property type="entry name" value="FeS_repair_RIC"/>
    <property type="match status" value="1"/>
</dbReference>
<dbReference type="EMBL" id="CDOI01000068">
    <property type="protein sequence ID" value="CEN44216.1"/>
    <property type="molecule type" value="Genomic_DNA"/>
</dbReference>
<dbReference type="InterPro" id="IPR038062">
    <property type="entry name" value="ScdA-like_N_sf"/>
</dbReference>
<dbReference type="OrthoDB" id="9797132at2"/>